<evidence type="ECO:0000313" key="2">
    <source>
        <dbReference type="EMBL" id="KAJ5552923.1"/>
    </source>
</evidence>
<dbReference type="AlphaFoldDB" id="A0AAD6D5F0"/>
<feature type="region of interest" description="Disordered" evidence="1">
    <location>
        <begin position="28"/>
        <end position="150"/>
    </location>
</feature>
<sequence>MIPLRQIVRQGDRVRLGASVPIRHFSVSRSAAVESDGKPQTGNPTSNPKPAASNPKSPKSTATPSLKPRPSIKPPGSGPQNRPRAAKALDARAFAAPRAGVEQPKIIRSPRLRTARGGNQPQGKGKPKPAAKKNQRKPRTRVSRKTETDEGEDVIAAAIQQIEQEQVIKARPTPVRYEPQEIDFSSLQETWPSLPTDTNARSAAVLEKLSNLSGRFPNGYVPPYELGRRIWKGQNVLFHSEAERIEAMEEVKRLAQARADKMSQQKGDLVEPRIVEFNAIKTEESKILLETYALGKYPTVEVVQGQPAVLGEVVKNLRNNGTYQTAGKRPQFLAKVESLLASSRVKR</sequence>
<feature type="compositionally biased region" description="Basic residues" evidence="1">
    <location>
        <begin position="125"/>
        <end position="143"/>
    </location>
</feature>
<comment type="caution">
    <text evidence="2">The sequence shown here is derived from an EMBL/GenBank/DDBJ whole genome shotgun (WGS) entry which is preliminary data.</text>
</comment>
<gene>
    <name evidence="2" type="ORF">N7494_002301</name>
</gene>
<evidence type="ECO:0000256" key="1">
    <source>
        <dbReference type="SAM" id="MobiDB-lite"/>
    </source>
</evidence>
<feature type="compositionally biased region" description="Low complexity" evidence="1">
    <location>
        <begin position="46"/>
        <end position="60"/>
    </location>
</feature>
<keyword evidence="3" id="KW-1185">Reference proteome</keyword>
<evidence type="ECO:0000313" key="3">
    <source>
        <dbReference type="Proteomes" id="UP001220324"/>
    </source>
</evidence>
<accession>A0AAD6D5F0</accession>
<reference evidence="2 3" key="1">
    <citation type="journal article" date="2023" name="IMA Fungus">
        <title>Comparative genomic study of the Penicillium genus elucidates a diverse pangenome and 15 lateral gene transfer events.</title>
        <authorList>
            <person name="Petersen C."/>
            <person name="Sorensen T."/>
            <person name="Nielsen M.R."/>
            <person name="Sondergaard T.E."/>
            <person name="Sorensen J.L."/>
            <person name="Fitzpatrick D.A."/>
            <person name="Frisvad J.C."/>
            <person name="Nielsen K.L."/>
        </authorList>
    </citation>
    <scope>NUCLEOTIDE SEQUENCE [LARGE SCALE GENOMIC DNA]</scope>
    <source>
        <strain evidence="2 3">IBT 35679</strain>
    </source>
</reference>
<name>A0AAD6D5F0_9EURO</name>
<protein>
    <submittedName>
        <fullName evidence="2">Uncharacterized protein</fullName>
    </submittedName>
</protein>
<organism evidence="2 3">
    <name type="scientific">Penicillium frequentans</name>
    <dbReference type="NCBI Taxonomy" id="3151616"/>
    <lineage>
        <taxon>Eukaryota</taxon>
        <taxon>Fungi</taxon>
        <taxon>Dikarya</taxon>
        <taxon>Ascomycota</taxon>
        <taxon>Pezizomycotina</taxon>
        <taxon>Eurotiomycetes</taxon>
        <taxon>Eurotiomycetidae</taxon>
        <taxon>Eurotiales</taxon>
        <taxon>Aspergillaceae</taxon>
        <taxon>Penicillium</taxon>
    </lineage>
</organism>
<dbReference type="Proteomes" id="UP001220324">
    <property type="component" value="Unassembled WGS sequence"/>
</dbReference>
<feature type="compositionally biased region" description="Low complexity" evidence="1">
    <location>
        <begin position="82"/>
        <end position="99"/>
    </location>
</feature>
<proteinExistence type="predicted"/>
<dbReference type="EMBL" id="JAQIZZ010000002">
    <property type="protein sequence ID" value="KAJ5552923.1"/>
    <property type="molecule type" value="Genomic_DNA"/>
</dbReference>